<accession>A0AA36H008</accession>
<dbReference type="InterPro" id="IPR052782">
    <property type="entry name" value="Oocyte-zygote_transition_reg"/>
</dbReference>
<dbReference type="Gene3D" id="3.90.190.10">
    <property type="entry name" value="Protein tyrosine phosphatase superfamily"/>
    <property type="match status" value="1"/>
</dbReference>
<dbReference type="CDD" id="cd00047">
    <property type="entry name" value="PTPc"/>
    <property type="match status" value="1"/>
</dbReference>
<dbReference type="InterPro" id="IPR000242">
    <property type="entry name" value="PTP_cat"/>
</dbReference>
<reference evidence="3" key="1">
    <citation type="submission" date="2023-07" db="EMBL/GenBank/DDBJ databases">
        <authorList>
            <consortium name="CYATHOMIX"/>
        </authorList>
    </citation>
    <scope>NUCLEOTIDE SEQUENCE</scope>
    <source>
        <strain evidence="3">N/A</strain>
    </source>
</reference>
<dbReference type="InterPro" id="IPR029021">
    <property type="entry name" value="Prot-tyrosine_phosphatase-like"/>
</dbReference>
<dbReference type="GO" id="GO:0004725">
    <property type="term" value="F:protein tyrosine phosphatase activity"/>
    <property type="evidence" value="ECO:0007669"/>
    <property type="project" value="InterPro"/>
</dbReference>
<dbReference type="SMART" id="SM00404">
    <property type="entry name" value="PTPc_motif"/>
    <property type="match status" value="1"/>
</dbReference>
<name>A0AA36H008_CYLNA</name>
<dbReference type="PRINTS" id="PR00700">
    <property type="entry name" value="PRTYPHPHTASE"/>
</dbReference>
<dbReference type="Proteomes" id="UP001176961">
    <property type="component" value="Unassembled WGS sequence"/>
</dbReference>
<dbReference type="InterPro" id="IPR003595">
    <property type="entry name" value="Tyr_Pase_cat"/>
</dbReference>
<dbReference type="PANTHER" id="PTHR46163">
    <property type="entry name" value="TYROSINE-PROTEIN PHOSPHATASE-RELATED"/>
    <property type="match status" value="1"/>
</dbReference>
<dbReference type="SUPFAM" id="SSF52799">
    <property type="entry name" value="(Phosphotyrosine protein) phosphatases II"/>
    <property type="match status" value="1"/>
</dbReference>
<dbReference type="EMBL" id="CATQJL010000305">
    <property type="protein sequence ID" value="CAJ0601178.1"/>
    <property type="molecule type" value="Genomic_DNA"/>
</dbReference>
<protein>
    <recommendedName>
        <fullName evidence="2">Tyrosine-protein phosphatase domain-containing protein</fullName>
    </recommendedName>
</protein>
<dbReference type="PROSITE" id="PS50055">
    <property type="entry name" value="TYR_PHOSPHATASE_PTP"/>
    <property type="match status" value="1"/>
</dbReference>
<dbReference type="SMART" id="SM00194">
    <property type="entry name" value="PTPc"/>
    <property type="match status" value="1"/>
</dbReference>
<feature type="region of interest" description="Disordered" evidence="1">
    <location>
        <begin position="1"/>
        <end position="21"/>
    </location>
</feature>
<feature type="region of interest" description="Disordered" evidence="1">
    <location>
        <begin position="187"/>
        <end position="215"/>
    </location>
</feature>
<evidence type="ECO:0000313" key="3">
    <source>
        <dbReference type="EMBL" id="CAJ0601178.1"/>
    </source>
</evidence>
<sequence>MPTPNKKGARGRKKLRNGNTLSLEGEKPAELLTHLKGQTQKQRKLMFDQVTAPSRINCKGFLENRARNRVPVPIHEKKRVQLTVVKEGDSEYFPATYACCERDDYILTEAPTKENYQDFWRMVWRDGCKICVSLSEKLSDTDAKLCYPYWPMKEGEKMVTGGNRFVIECQKKSDGKGYSIYDLQLSSTDPSVDTSASRLSSPQKDEQEEEHSGKKGRPLTLMHYESWPTDTWPDLDILGKFVQALSHREIQVMRKSLDNYIPPVVIQSYDGLGRAPVIWVSTILMKDIEKKECFDVEDLAKKCARIRPGAFYKRVHFCIVIALAFRLSSLGGWSTLADARKKINDIQQAYEASLKN</sequence>
<evidence type="ECO:0000313" key="4">
    <source>
        <dbReference type="Proteomes" id="UP001176961"/>
    </source>
</evidence>
<dbReference type="AlphaFoldDB" id="A0AA36H008"/>
<dbReference type="PANTHER" id="PTHR46163:SF17">
    <property type="entry name" value="DNA-DIRECTED DNA POLYMERASE-RELATED"/>
    <property type="match status" value="1"/>
</dbReference>
<proteinExistence type="predicted"/>
<organism evidence="3 4">
    <name type="scientific">Cylicocyclus nassatus</name>
    <name type="common">Nematode worm</name>
    <dbReference type="NCBI Taxonomy" id="53992"/>
    <lineage>
        <taxon>Eukaryota</taxon>
        <taxon>Metazoa</taxon>
        <taxon>Ecdysozoa</taxon>
        <taxon>Nematoda</taxon>
        <taxon>Chromadorea</taxon>
        <taxon>Rhabditida</taxon>
        <taxon>Rhabditina</taxon>
        <taxon>Rhabditomorpha</taxon>
        <taxon>Strongyloidea</taxon>
        <taxon>Strongylidae</taxon>
        <taxon>Cylicocyclus</taxon>
    </lineage>
</organism>
<evidence type="ECO:0000259" key="2">
    <source>
        <dbReference type="PROSITE" id="PS50055"/>
    </source>
</evidence>
<evidence type="ECO:0000256" key="1">
    <source>
        <dbReference type="SAM" id="MobiDB-lite"/>
    </source>
</evidence>
<keyword evidence="4" id="KW-1185">Reference proteome</keyword>
<feature type="domain" description="Tyrosine-protein phosphatase" evidence="2">
    <location>
        <begin position="63"/>
        <end position="327"/>
    </location>
</feature>
<dbReference type="Pfam" id="PF00102">
    <property type="entry name" value="Y_phosphatase"/>
    <property type="match status" value="1"/>
</dbReference>
<gene>
    <name evidence="3" type="ORF">CYNAS_LOCUS13161</name>
</gene>
<feature type="compositionally biased region" description="Basic residues" evidence="1">
    <location>
        <begin position="7"/>
        <end position="16"/>
    </location>
</feature>
<feature type="compositionally biased region" description="Polar residues" evidence="1">
    <location>
        <begin position="187"/>
        <end position="202"/>
    </location>
</feature>
<comment type="caution">
    <text evidence="3">The sequence shown here is derived from an EMBL/GenBank/DDBJ whole genome shotgun (WGS) entry which is preliminary data.</text>
</comment>